<dbReference type="CDD" id="cd12148">
    <property type="entry name" value="fungal_TF_MHR"/>
    <property type="match status" value="1"/>
</dbReference>
<keyword evidence="5" id="KW-0539">Nucleus</keyword>
<evidence type="ECO:0000256" key="3">
    <source>
        <dbReference type="ARBA" id="ARBA00023125"/>
    </source>
</evidence>
<dbReference type="InterPro" id="IPR007219">
    <property type="entry name" value="XnlR_reg_dom"/>
</dbReference>
<protein>
    <recommendedName>
        <fullName evidence="7">Zn(2)-C6 fungal-type domain-containing protein</fullName>
    </recommendedName>
</protein>
<keyword evidence="2" id="KW-0805">Transcription regulation</keyword>
<dbReference type="SMART" id="SM00906">
    <property type="entry name" value="Fungal_trans"/>
    <property type="match status" value="1"/>
</dbReference>
<dbReference type="RefSeq" id="XP_016241829.1">
    <property type="nucleotide sequence ID" value="XM_016376553.1"/>
</dbReference>
<dbReference type="Pfam" id="PF00172">
    <property type="entry name" value="Zn_clus"/>
    <property type="match status" value="1"/>
</dbReference>
<evidence type="ECO:0000256" key="6">
    <source>
        <dbReference type="SAM" id="MobiDB-lite"/>
    </source>
</evidence>
<evidence type="ECO:0000256" key="1">
    <source>
        <dbReference type="ARBA" id="ARBA00022723"/>
    </source>
</evidence>
<dbReference type="HOGENOM" id="CLU_006329_1_4_1"/>
<dbReference type="GO" id="GO:0008270">
    <property type="term" value="F:zinc ion binding"/>
    <property type="evidence" value="ECO:0007669"/>
    <property type="project" value="InterPro"/>
</dbReference>
<dbReference type="InterPro" id="IPR001138">
    <property type="entry name" value="Zn2Cys6_DnaBD"/>
</dbReference>
<name>A0A0D2BRD2_9EURO</name>
<dbReference type="CDD" id="cd00067">
    <property type="entry name" value="GAL4"/>
    <property type="match status" value="1"/>
</dbReference>
<dbReference type="VEuPathDB" id="FungiDB:PV08_02193"/>
<feature type="region of interest" description="Disordered" evidence="6">
    <location>
        <begin position="146"/>
        <end position="173"/>
    </location>
</feature>
<dbReference type="STRING" id="91928.A0A0D2BRD2"/>
<reference evidence="8 9" key="1">
    <citation type="submission" date="2015-01" db="EMBL/GenBank/DDBJ databases">
        <title>The Genome Sequence of Exophiala spinifera CBS89968.</title>
        <authorList>
            <consortium name="The Broad Institute Genomics Platform"/>
            <person name="Cuomo C."/>
            <person name="de Hoog S."/>
            <person name="Gorbushina A."/>
            <person name="Stielow B."/>
            <person name="Teixiera M."/>
            <person name="Abouelleil A."/>
            <person name="Chapman S.B."/>
            <person name="Priest M."/>
            <person name="Young S.K."/>
            <person name="Wortman J."/>
            <person name="Nusbaum C."/>
            <person name="Birren B."/>
        </authorList>
    </citation>
    <scope>NUCLEOTIDE SEQUENCE [LARGE SCALE GENOMIC DNA]</scope>
    <source>
        <strain evidence="8 9">CBS 89968</strain>
    </source>
</reference>
<dbReference type="Proteomes" id="UP000053328">
    <property type="component" value="Unassembled WGS sequence"/>
</dbReference>
<dbReference type="InterPro" id="IPR036864">
    <property type="entry name" value="Zn2-C6_fun-type_DNA-bd_sf"/>
</dbReference>
<sequence>MDSPPGTSSTSSAPTAKVSTRRNGLSRRSPRACESCRARKVRCDVTKTKSPCTNCRLDNKTCVLPVSKRRHAGDRVLCPSLLLEASKNGKQSPICDVVIDFDDVRPATGTRKYSIQDSRGRGTTTLADKLTLSPKDLGTLPIIDFFTPPDSKSQSSKPDPGASYPSPTSTVASDPWQTALPAYITPVSRDIPPDDLDFLRSKGAFEIPDAPTRDLLLQAYMQWVHPFTPMLDLEGILTAVFSNGRKRTVSLLVFQSLLFAATAYLGNSLEEGSRRSVRKSCFNRARLLYDFDVESDRLAIVQSAILLSFWDGDSGTLRDSYHWIGVATMHAGSLGWDSNLDLTPSPSAFSVTTKLTWWSLLIRDRLMAVTLRRPVQFKPPVTRMPSLEIQDFRSESLHQTIKETSLIQGANPGDCEILAECCIALAQLALHIDKVLSSHYEPQRTQGASGKRPSTISLIPCTGELTDREINICGDELQRWFRRLPLSVLSDQSQGVSPGAANECRVVRVHQALLMGYYCMTLMTIYRPLTNPSSRGQTSAELTASSARIVCQAAKSITDIFRNLYAEDLVQVLPETAIAALEPTAVTHLLYSMSQDAMVREISFQNFYLCWRILLEFAKTYRLADTTIAMLNAAAHRLKEDAKQPMMEAAGSPMPVSINVLDSSASDTSPAMAEVGSGMEDSGQQQPHEWDHTSGVMTPIPDLVLDDLDQLLQWDTMELNW</sequence>
<feature type="region of interest" description="Disordered" evidence="6">
    <location>
        <begin position="1"/>
        <end position="26"/>
    </location>
</feature>
<dbReference type="SUPFAM" id="SSF57701">
    <property type="entry name" value="Zn2/Cys6 DNA-binding domain"/>
    <property type="match status" value="1"/>
</dbReference>
<dbReference type="InterPro" id="IPR052761">
    <property type="entry name" value="Fungal_Detox/Toxin_TFs"/>
</dbReference>
<dbReference type="GO" id="GO:0003677">
    <property type="term" value="F:DNA binding"/>
    <property type="evidence" value="ECO:0007669"/>
    <property type="project" value="UniProtKB-KW"/>
</dbReference>
<feature type="compositionally biased region" description="Low complexity" evidence="6">
    <location>
        <begin position="1"/>
        <end position="16"/>
    </location>
</feature>
<feature type="compositionally biased region" description="Low complexity" evidence="6">
    <location>
        <begin position="148"/>
        <end position="160"/>
    </location>
</feature>
<dbReference type="PANTHER" id="PTHR47425:SF3">
    <property type="entry name" value="ZN(II)2CYS6 TRANSCRIPTION FACTOR (EUROFUNG)"/>
    <property type="match status" value="1"/>
</dbReference>
<keyword evidence="1" id="KW-0479">Metal-binding</keyword>
<dbReference type="SMART" id="SM00066">
    <property type="entry name" value="GAL4"/>
    <property type="match status" value="1"/>
</dbReference>
<dbReference type="AlphaFoldDB" id="A0A0D2BRD2"/>
<dbReference type="GO" id="GO:0006351">
    <property type="term" value="P:DNA-templated transcription"/>
    <property type="evidence" value="ECO:0007669"/>
    <property type="project" value="InterPro"/>
</dbReference>
<feature type="region of interest" description="Disordered" evidence="6">
    <location>
        <begin position="664"/>
        <end position="694"/>
    </location>
</feature>
<gene>
    <name evidence="8" type="ORF">PV08_02193</name>
</gene>
<evidence type="ECO:0000313" key="8">
    <source>
        <dbReference type="EMBL" id="KIW21613.1"/>
    </source>
</evidence>
<evidence type="ECO:0000256" key="2">
    <source>
        <dbReference type="ARBA" id="ARBA00023015"/>
    </source>
</evidence>
<dbReference type="EMBL" id="KN847492">
    <property type="protein sequence ID" value="KIW21613.1"/>
    <property type="molecule type" value="Genomic_DNA"/>
</dbReference>
<dbReference type="Gene3D" id="4.10.240.10">
    <property type="entry name" value="Zn(2)-C6 fungal-type DNA-binding domain"/>
    <property type="match status" value="1"/>
</dbReference>
<keyword evidence="4" id="KW-0804">Transcription</keyword>
<dbReference type="OrthoDB" id="4115221at2759"/>
<evidence type="ECO:0000256" key="5">
    <source>
        <dbReference type="ARBA" id="ARBA00023242"/>
    </source>
</evidence>
<evidence type="ECO:0000256" key="4">
    <source>
        <dbReference type="ARBA" id="ARBA00023163"/>
    </source>
</evidence>
<dbReference type="GeneID" id="27329276"/>
<accession>A0A0D2BRD2</accession>
<dbReference type="Pfam" id="PF04082">
    <property type="entry name" value="Fungal_trans"/>
    <property type="match status" value="1"/>
</dbReference>
<dbReference type="PROSITE" id="PS50048">
    <property type="entry name" value="ZN2_CY6_FUNGAL_2"/>
    <property type="match status" value="1"/>
</dbReference>
<dbReference type="PROSITE" id="PS00463">
    <property type="entry name" value="ZN2_CY6_FUNGAL_1"/>
    <property type="match status" value="1"/>
</dbReference>
<organism evidence="8 9">
    <name type="scientific">Exophiala spinifera</name>
    <dbReference type="NCBI Taxonomy" id="91928"/>
    <lineage>
        <taxon>Eukaryota</taxon>
        <taxon>Fungi</taxon>
        <taxon>Dikarya</taxon>
        <taxon>Ascomycota</taxon>
        <taxon>Pezizomycotina</taxon>
        <taxon>Eurotiomycetes</taxon>
        <taxon>Chaetothyriomycetidae</taxon>
        <taxon>Chaetothyriales</taxon>
        <taxon>Herpotrichiellaceae</taxon>
        <taxon>Exophiala</taxon>
    </lineage>
</organism>
<evidence type="ECO:0000313" key="9">
    <source>
        <dbReference type="Proteomes" id="UP000053328"/>
    </source>
</evidence>
<dbReference type="PANTHER" id="PTHR47425">
    <property type="entry name" value="FARB-RELATED"/>
    <property type="match status" value="1"/>
</dbReference>
<evidence type="ECO:0000259" key="7">
    <source>
        <dbReference type="PROSITE" id="PS50048"/>
    </source>
</evidence>
<keyword evidence="3" id="KW-0238">DNA-binding</keyword>
<feature type="domain" description="Zn(2)-C6 fungal-type" evidence="7">
    <location>
        <begin position="32"/>
        <end position="64"/>
    </location>
</feature>
<dbReference type="GO" id="GO:0000981">
    <property type="term" value="F:DNA-binding transcription factor activity, RNA polymerase II-specific"/>
    <property type="evidence" value="ECO:0007669"/>
    <property type="project" value="InterPro"/>
</dbReference>
<proteinExistence type="predicted"/>
<keyword evidence="9" id="KW-1185">Reference proteome</keyword>